<evidence type="ECO:0000256" key="1">
    <source>
        <dbReference type="SAM" id="MobiDB-lite"/>
    </source>
</evidence>
<dbReference type="AlphaFoldDB" id="A0A9W3ABB8"/>
<feature type="chain" id="PRO_5040739629" evidence="2">
    <location>
        <begin position="26"/>
        <end position="514"/>
    </location>
</feature>
<reference evidence="4" key="1">
    <citation type="submission" date="2025-08" db="UniProtKB">
        <authorList>
            <consortium name="RefSeq"/>
        </authorList>
    </citation>
    <scope>IDENTIFICATION</scope>
</reference>
<dbReference type="InterPro" id="IPR008979">
    <property type="entry name" value="Galactose-bd-like_sf"/>
</dbReference>
<evidence type="ECO:0000256" key="2">
    <source>
        <dbReference type="SAM" id="SignalP"/>
    </source>
</evidence>
<name>A0A9W3ABB8_BIOGL</name>
<dbReference type="PANTHER" id="PTHR45713:SF6">
    <property type="entry name" value="F5_8 TYPE C DOMAIN-CONTAINING PROTEIN"/>
    <property type="match status" value="1"/>
</dbReference>
<dbReference type="OMA" id="INCKERC"/>
<keyword evidence="3" id="KW-1185">Reference proteome</keyword>
<dbReference type="Gene3D" id="2.170.300.10">
    <property type="entry name" value="Tie2 ligand-binding domain superfamily"/>
    <property type="match status" value="1"/>
</dbReference>
<dbReference type="PANTHER" id="PTHR45713">
    <property type="entry name" value="FTP DOMAIN-CONTAINING PROTEIN"/>
    <property type="match status" value="1"/>
</dbReference>
<dbReference type="SUPFAM" id="SSF49785">
    <property type="entry name" value="Galactose-binding domain-like"/>
    <property type="match status" value="1"/>
</dbReference>
<dbReference type="OrthoDB" id="10252017at2759"/>
<evidence type="ECO:0000313" key="4">
    <source>
        <dbReference type="RefSeq" id="XP_055884577.1"/>
    </source>
</evidence>
<dbReference type="RefSeq" id="XP_055884577.1">
    <property type="nucleotide sequence ID" value="XM_056028602.1"/>
</dbReference>
<keyword evidence="2" id="KW-0732">Signal</keyword>
<dbReference type="Proteomes" id="UP001165740">
    <property type="component" value="Chromosome 5"/>
</dbReference>
<protein>
    <submittedName>
        <fullName evidence="4">Uncharacterized protein LOC106077131</fullName>
    </submittedName>
</protein>
<dbReference type="Gene3D" id="2.60.120.260">
    <property type="entry name" value="Galactose-binding domain-like"/>
    <property type="match status" value="1"/>
</dbReference>
<feature type="signal peptide" evidence="2">
    <location>
        <begin position="1"/>
        <end position="25"/>
    </location>
</feature>
<dbReference type="InterPro" id="IPR051941">
    <property type="entry name" value="BG_Antigen-Binding_Lectin"/>
</dbReference>
<sequence>MTNNFLLIVCIYFYFWILCTHQVRSCTDVNQCLQCHCTNRCSNGLCLYNGRCEKGWFGLGCQYNDLATIEEASITVGRRRSSNFLKDNNDKTCDDYVADVTVSWNREYMLTWVRLVMREIKNDLNIKILFKAKGSQVFKVCSQRRIHHVSTKILDVWCLDVALVREVKIEGNLGGLCSLHISGGHNFAYKQNAVLSSNYGTDDRGDKAVDGNRDPDYSKKSCAHSGTHENYPKLTLTLSQPVVITRVVLYNRNKHEIRLMKFILQLFKKNDHLWYSYQNRSDTPLPTYTIIMSSKEQTEKMSITATEIDRQYNDKPIVTLCEVEAYGECSEGYWGLLCTNKCPKECSTNCHIENGQCNTICLGNSDLLVCQAECALGQWGINCKERCSDVCHKSSCNRISGICDQGCLGYSDPPTCRFKCSRGRWGINCLQTCSQGCLNSSCNASTGLCDKGCLGYSNPPLCTLTCSSGDWGVNCSQTCSERCYNSSCNQTNGVCYQGCLGYNDPPQCNTIFEI</sequence>
<evidence type="ECO:0000313" key="3">
    <source>
        <dbReference type="Proteomes" id="UP001165740"/>
    </source>
</evidence>
<proteinExistence type="predicted"/>
<feature type="compositionally biased region" description="Basic and acidic residues" evidence="1">
    <location>
        <begin position="204"/>
        <end position="219"/>
    </location>
</feature>
<organism evidence="3 4">
    <name type="scientific">Biomphalaria glabrata</name>
    <name type="common">Bloodfluke planorb</name>
    <name type="synonym">Freshwater snail</name>
    <dbReference type="NCBI Taxonomy" id="6526"/>
    <lineage>
        <taxon>Eukaryota</taxon>
        <taxon>Metazoa</taxon>
        <taxon>Spiralia</taxon>
        <taxon>Lophotrochozoa</taxon>
        <taxon>Mollusca</taxon>
        <taxon>Gastropoda</taxon>
        <taxon>Heterobranchia</taxon>
        <taxon>Euthyneura</taxon>
        <taxon>Panpulmonata</taxon>
        <taxon>Hygrophila</taxon>
        <taxon>Lymnaeoidea</taxon>
        <taxon>Planorbidae</taxon>
        <taxon>Biomphalaria</taxon>
    </lineage>
</organism>
<accession>A0A9W3ABB8</accession>
<dbReference type="GeneID" id="106077131"/>
<gene>
    <name evidence="4" type="primary">LOC106077131</name>
</gene>
<feature type="region of interest" description="Disordered" evidence="1">
    <location>
        <begin position="204"/>
        <end position="227"/>
    </location>
</feature>